<name>A0A814E0E2_9BILA</name>
<dbReference type="CDD" id="cd09917">
    <property type="entry name" value="F-box_SF"/>
    <property type="match status" value="1"/>
</dbReference>
<dbReference type="EMBL" id="CAJOBC010002515">
    <property type="protein sequence ID" value="CAF3736957.1"/>
    <property type="molecule type" value="Genomic_DNA"/>
</dbReference>
<dbReference type="Proteomes" id="UP000681722">
    <property type="component" value="Unassembled WGS sequence"/>
</dbReference>
<gene>
    <name evidence="3" type="ORF">GPM918_LOCUS11831</name>
    <name evidence="2" type="ORF">OVA965_LOCUS12333</name>
    <name evidence="5" type="ORF">SRO942_LOCUS11832</name>
    <name evidence="4" type="ORF">TMI583_LOCUS12336</name>
</gene>
<dbReference type="InterPro" id="IPR013320">
    <property type="entry name" value="ConA-like_dom_sf"/>
</dbReference>
<feature type="compositionally biased region" description="Low complexity" evidence="1">
    <location>
        <begin position="325"/>
        <end position="340"/>
    </location>
</feature>
<dbReference type="Proteomes" id="UP000663829">
    <property type="component" value="Unassembled WGS sequence"/>
</dbReference>
<proteinExistence type="predicted"/>
<dbReference type="AlphaFoldDB" id="A0A814E0E2"/>
<evidence type="ECO:0000313" key="3">
    <source>
        <dbReference type="EMBL" id="CAF0962556.1"/>
    </source>
</evidence>
<comment type="caution">
    <text evidence="3">The sequence shown here is derived from an EMBL/GenBank/DDBJ whole genome shotgun (WGS) entry which is preliminary data.</text>
</comment>
<dbReference type="Gene3D" id="2.60.120.200">
    <property type="match status" value="1"/>
</dbReference>
<dbReference type="Proteomes" id="UP000682733">
    <property type="component" value="Unassembled WGS sequence"/>
</dbReference>
<evidence type="ECO:0000313" key="6">
    <source>
        <dbReference type="Proteomes" id="UP000663829"/>
    </source>
</evidence>
<organism evidence="3 6">
    <name type="scientific">Didymodactylos carnosus</name>
    <dbReference type="NCBI Taxonomy" id="1234261"/>
    <lineage>
        <taxon>Eukaryota</taxon>
        <taxon>Metazoa</taxon>
        <taxon>Spiralia</taxon>
        <taxon>Gnathifera</taxon>
        <taxon>Rotifera</taxon>
        <taxon>Eurotatoria</taxon>
        <taxon>Bdelloidea</taxon>
        <taxon>Philodinida</taxon>
        <taxon>Philodinidae</taxon>
        <taxon>Didymodactylos</taxon>
    </lineage>
</organism>
<evidence type="ECO:0000313" key="2">
    <source>
        <dbReference type="EMBL" id="CAF0954885.1"/>
    </source>
</evidence>
<feature type="region of interest" description="Disordered" evidence="1">
    <location>
        <begin position="317"/>
        <end position="340"/>
    </location>
</feature>
<sequence>MSLCCCINDIISTEILEKIFLSASSVTTTLSFTDLLNISLTCHLWYELTLKNQWFLTKYFNDIYKKTLIECETFDDKFNSPVVKIADEWSFLGKCAVIHPIPNADYEDYSCTYFESKIINEEKQGWSICFWVRPLGCSSDVYRYGSDDDIILTLDAVGGQDKSFFLRFHLNNQQCIYFTYCQGYSPDKQTVKFQLTHDEWNHLIIQQKNDGHLQLYANGQLVSLSLKEEENLNMLSLYTPSLLYEDDDELEQRQLFQLQPQLQLYFFTASSLSHSIADISVWSRALLSCEISAIYEQRTSINKVNIAKYLLQFSSSGEGEDKDASNVNNNTASSTRIPQH</sequence>
<evidence type="ECO:0000256" key="1">
    <source>
        <dbReference type="SAM" id="MobiDB-lite"/>
    </source>
</evidence>
<dbReference type="EMBL" id="CAJNOQ010002515">
    <property type="protein sequence ID" value="CAF0962556.1"/>
    <property type="molecule type" value="Genomic_DNA"/>
</dbReference>
<evidence type="ECO:0000313" key="4">
    <source>
        <dbReference type="EMBL" id="CAF3728332.1"/>
    </source>
</evidence>
<evidence type="ECO:0000313" key="5">
    <source>
        <dbReference type="EMBL" id="CAF3736957.1"/>
    </source>
</evidence>
<keyword evidence="6" id="KW-1185">Reference proteome</keyword>
<dbReference type="Proteomes" id="UP000677228">
    <property type="component" value="Unassembled WGS sequence"/>
</dbReference>
<dbReference type="EMBL" id="CAJNOK010004938">
    <property type="protein sequence ID" value="CAF0954885.1"/>
    <property type="molecule type" value="Genomic_DNA"/>
</dbReference>
<dbReference type="Pfam" id="PF13385">
    <property type="entry name" value="Laminin_G_3"/>
    <property type="match status" value="1"/>
</dbReference>
<protein>
    <recommendedName>
        <fullName evidence="7">F-box domain-containing protein</fullName>
    </recommendedName>
</protein>
<dbReference type="SUPFAM" id="SSF49899">
    <property type="entry name" value="Concanavalin A-like lectins/glucanases"/>
    <property type="match status" value="1"/>
</dbReference>
<evidence type="ECO:0008006" key="7">
    <source>
        <dbReference type="Google" id="ProtNLM"/>
    </source>
</evidence>
<reference evidence="3" key="1">
    <citation type="submission" date="2021-02" db="EMBL/GenBank/DDBJ databases">
        <authorList>
            <person name="Nowell W R."/>
        </authorList>
    </citation>
    <scope>NUCLEOTIDE SEQUENCE</scope>
</reference>
<dbReference type="EMBL" id="CAJOBA010004942">
    <property type="protein sequence ID" value="CAF3728332.1"/>
    <property type="molecule type" value="Genomic_DNA"/>
</dbReference>
<accession>A0A814E0E2</accession>